<sequence length="251" mass="26922">MISYKTLENKTAIITGGSRGIGKSIAIKLGKLGASIVLNYRNNTDALKNTIRELEDLNINVIAVQGDISDYKECEKIIKAALDKFNGIDILVNNAGITADNLILRMKEEEFDKVIETNLKGTFNCIKHCIPTMIKKRYGKIINISSVVGVAGNVGQCNYSAAKAGVIGLTKSLARELASRSINVNAIAPGFIETDMTNALSDKAKENVISNIPLKRVGKAEDVAELVAFLASDSSSYITGQVINVDGGMVI</sequence>
<organism evidence="17 18">
    <name type="scientific">Clostridium tetani</name>
    <dbReference type="NCBI Taxonomy" id="1513"/>
    <lineage>
        <taxon>Bacteria</taxon>
        <taxon>Bacillati</taxon>
        <taxon>Bacillota</taxon>
        <taxon>Clostridia</taxon>
        <taxon>Eubacteriales</taxon>
        <taxon>Clostridiaceae</taxon>
        <taxon>Clostridium</taxon>
    </lineage>
</organism>
<dbReference type="NCBIfam" id="TIGR01830">
    <property type="entry name" value="3oxo_ACP_reduc"/>
    <property type="match status" value="1"/>
</dbReference>
<keyword evidence="7 14" id="KW-0560">Oxidoreductase</keyword>
<dbReference type="InterPro" id="IPR002347">
    <property type="entry name" value="SDR_fam"/>
</dbReference>
<dbReference type="PANTHER" id="PTHR42879">
    <property type="entry name" value="3-OXOACYL-(ACYL-CARRIER-PROTEIN) REDUCTASE"/>
    <property type="match status" value="1"/>
</dbReference>
<dbReference type="GO" id="GO:0006633">
    <property type="term" value="P:fatty acid biosynthetic process"/>
    <property type="evidence" value="ECO:0007669"/>
    <property type="project" value="UniProtKB-UniPathway"/>
</dbReference>
<feature type="binding site" evidence="13">
    <location>
        <position position="94"/>
    </location>
    <ligand>
        <name>NADP(+)</name>
        <dbReference type="ChEBI" id="CHEBI:58349"/>
    </ligand>
</feature>
<accession>A0A4Q0VAI8</accession>
<comment type="pathway">
    <text evidence="2 14">Lipid metabolism; fatty acid biosynthesis.</text>
</comment>
<dbReference type="PANTHER" id="PTHR42879:SF2">
    <property type="entry name" value="3-OXOACYL-[ACYL-CARRIER-PROTEIN] REDUCTASE FABG"/>
    <property type="match status" value="1"/>
</dbReference>
<keyword evidence="6 13" id="KW-0521">NADP</keyword>
<feature type="active site" description="Proton acceptor" evidence="12">
    <location>
        <position position="159"/>
    </location>
</feature>
<evidence type="ECO:0000256" key="3">
    <source>
        <dbReference type="ARBA" id="ARBA00006484"/>
    </source>
</evidence>
<dbReference type="EMBL" id="AP026818">
    <property type="protein sequence ID" value="BDR82398.1"/>
    <property type="molecule type" value="Genomic_DNA"/>
</dbReference>
<keyword evidence="10" id="KW-0753">Steroid metabolism</keyword>
<evidence type="ECO:0000313" key="17">
    <source>
        <dbReference type="EMBL" id="RXI46625.1"/>
    </source>
</evidence>
<evidence type="ECO:0000259" key="15">
    <source>
        <dbReference type="SMART" id="SM00822"/>
    </source>
</evidence>
<comment type="catalytic activity">
    <reaction evidence="11 14">
        <text>a (3R)-hydroxyacyl-[ACP] + NADP(+) = a 3-oxoacyl-[ACP] + NADPH + H(+)</text>
        <dbReference type="Rhea" id="RHEA:17397"/>
        <dbReference type="Rhea" id="RHEA-COMP:9916"/>
        <dbReference type="Rhea" id="RHEA-COMP:9945"/>
        <dbReference type="ChEBI" id="CHEBI:15378"/>
        <dbReference type="ChEBI" id="CHEBI:57783"/>
        <dbReference type="ChEBI" id="CHEBI:58349"/>
        <dbReference type="ChEBI" id="CHEBI:78776"/>
        <dbReference type="ChEBI" id="CHEBI:78827"/>
        <dbReference type="EC" id="1.1.1.100"/>
    </reaction>
</comment>
<reference evidence="16 19" key="2">
    <citation type="submission" date="2022-09" db="EMBL/GenBank/DDBJ databases">
        <title>complete genome sequences of Clostridium tetani str. KHSU-234311-028 isolated from soil.</title>
        <authorList>
            <person name="Sekizuka T."/>
            <person name="Shitada C."/>
            <person name="Takahashi M."/>
            <person name="Kuroda M."/>
        </authorList>
    </citation>
    <scope>NUCLEOTIDE SEQUENCE [LARGE SCALE GENOMIC DNA]</scope>
    <source>
        <strain evidence="16 19">KHSU-234311-028</strain>
    </source>
</reference>
<reference evidence="17 18" key="1">
    <citation type="submission" date="2018-06" db="EMBL/GenBank/DDBJ databases">
        <title>Genome conservation of Clostridium tetani.</title>
        <authorList>
            <person name="Bruggemann H."/>
            <person name="Popoff M.R."/>
        </authorList>
    </citation>
    <scope>NUCLEOTIDE SEQUENCE [LARGE SCALE GENOMIC DNA]</scope>
    <source>
        <strain evidence="17 18">2017.061</strain>
    </source>
</reference>
<evidence type="ECO:0000256" key="14">
    <source>
        <dbReference type="RuleBase" id="RU366074"/>
    </source>
</evidence>
<protein>
    <recommendedName>
        <fullName evidence="14">3-oxoacyl-[acyl-carrier-protein] reductase</fullName>
        <ecNumber evidence="14">1.1.1.100</ecNumber>
    </recommendedName>
</protein>
<evidence type="ECO:0000313" key="16">
    <source>
        <dbReference type="EMBL" id="BDR82398.1"/>
    </source>
</evidence>
<evidence type="ECO:0000313" key="18">
    <source>
        <dbReference type="Proteomes" id="UP000290921"/>
    </source>
</evidence>
<evidence type="ECO:0000256" key="13">
    <source>
        <dbReference type="PIRSR" id="PIRSR611284-2"/>
    </source>
</evidence>
<dbReference type="PRINTS" id="PR00080">
    <property type="entry name" value="SDRFAMILY"/>
</dbReference>
<dbReference type="AlphaFoldDB" id="A0A4Q0VAI8"/>
<dbReference type="Gene3D" id="3.40.50.720">
    <property type="entry name" value="NAD(P)-binding Rossmann-like Domain"/>
    <property type="match status" value="1"/>
</dbReference>
<gene>
    <name evidence="16" type="primary">fabG</name>
    <name evidence="17" type="ORF">DP130_10835</name>
    <name evidence="16" type="ORF">K234311028_26440</name>
</gene>
<dbReference type="RefSeq" id="WP_035141211.1">
    <property type="nucleotide sequence ID" value="NZ_AP026804.1"/>
</dbReference>
<comment type="function">
    <text evidence="1 14">Catalyzes the NADPH-dependent reduction of beta-ketoacyl-ACP substrates to beta-hydroxyacyl-ACP products, the first reductive step in the elongation cycle of fatty acid biosynthesis.</text>
</comment>
<dbReference type="InterPro" id="IPR036291">
    <property type="entry name" value="NAD(P)-bd_dom_sf"/>
</dbReference>
<evidence type="ECO:0000256" key="1">
    <source>
        <dbReference type="ARBA" id="ARBA00002607"/>
    </source>
</evidence>
<comment type="subunit">
    <text evidence="14">Homotetramer.</text>
</comment>
<dbReference type="NCBIfam" id="NF009466">
    <property type="entry name" value="PRK12826.1-2"/>
    <property type="match status" value="1"/>
</dbReference>
<dbReference type="GO" id="GO:0008202">
    <property type="term" value="P:steroid metabolic process"/>
    <property type="evidence" value="ECO:0007669"/>
    <property type="project" value="UniProtKB-KW"/>
</dbReference>
<dbReference type="EMBL" id="QMAP01000010">
    <property type="protein sequence ID" value="RXI46625.1"/>
    <property type="molecule type" value="Genomic_DNA"/>
</dbReference>
<dbReference type="InterPro" id="IPR057326">
    <property type="entry name" value="KR_dom"/>
</dbReference>
<dbReference type="UniPathway" id="UPA00094"/>
<feature type="binding site" evidence="13">
    <location>
        <position position="192"/>
    </location>
    <ligand>
        <name>NADP(+)</name>
        <dbReference type="ChEBI" id="CHEBI:58349"/>
    </ligand>
</feature>
<name>A0A4Q0VAI8_CLOTA</name>
<feature type="binding site" evidence="13">
    <location>
        <begin position="16"/>
        <end position="19"/>
    </location>
    <ligand>
        <name>NADP(+)</name>
        <dbReference type="ChEBI" id="CHEBI:58349"/>
    </ligand>
</feature>
<dbReference type="EC" id="1.1.1.100" evidence="14"/>
<dbReference type="InterPro" id="IPR050259">
    <property type="entry name" value="SDR"/>
</dbReference>
<evidence type="ECO:0000256" key="9">
    <source>
        <dbReference type="ARBA" id="ARBA00023160"/>
    </source>
</evidence>
<evidence type="ECO:0000256" key="7">
    <source>
        <dbReference type="ARBA" id="ARBA00023002"/>
    </source>
</evidence>
<evidence type="ECO:0000256" key="12">
    <source>
        <dbReference type="PIRSR" id="PIRSR611284-1"/>
    </source>
</evidence>
<dbReference type="FunFam" id="3.40.50.720:FF:000037">
    <property type="entry name" value="3-oxoacyl-[acyl-carrier-protein] reductase FabG"/>
    <property type="match status" value="1"/>
</dbReference>
<evidence type="ECO:0000256" key="8">
    <source>
        <dbReference type="ARBA" id="ARBA00023098"/>
    </source>
</evidence>
<dbReference type="InterPro" id="IPR011284">
    <property type="entry name" value="3oxo_ACP_reduc"/>
</dbReference>
<dbReference type="NCBIfam" id="NF005559">
    <property type="entry name" value="PRK07231.1"/>
    <property type="match status" value="1"/>
</dbReference>
<dbReference type="PRINTS" id="PR00081">
    <property type="entry name" value="GDHRDH"/>
</dbReference>
<evidence type="ECO:0000256" key="10">
    <source>
        <dbReference type="ARBA" id="ARBA00023221"/>
    </source>
</evidence>
<feature type="domain" description="Ketoreductase" evidence="15">
    <location>
        <begin position="10"/>
        <end position="190"/>
    </location>
</feature>
<evidence type="ECO:0000256" key="11">
    <source>
        <dbReference type="ARBA" id="ARBA00048508"/>
    </source>
</evidence>
<dbReference type="Proteomes" id="UP000290921">
    <property type="component" value="Unassembled WGS sequence"/>
</dbReference>
<evidence type="ECO:0000256" key="4">
    <source>
        <dbReference type="ARBA" id="ARBA00022516"/>
    </source>
</evidence>
<evidence type="ECO:0000256" key="5">
    <source>
        <dbReference type="ARBA" id="ARBA00022832"/>
    </source>
</evidence>
<dbReference type="CDD" id="cd05333">
    <property type="entry name" value="BKR_SDR_c"/>
    <property type="match status" value="1"/>
</dbReference>
<evidence type="ECO:0000256" key="2">
    <source>
        <dbReference type="ARBA" id="ARBA00005194"/>
    </source>
</evidence>
<dbReference type="Proteomes" id="UP001321763">
    <property type="component" value="Chromosome"/>
</dbReference>
<dbReference type="PROSITE" id="PS00061">
    <property type="entry name" value="ADH_SHORT"/>
    <property type="match status" value="1"/>
</dbReference>
<dbReference type="NCBIfam" id="NF004198">
    <property type="entry name" value="PRK05653.1-3"/>
    <property type="match status" value="1"/>
</dbReference>
<dbReference type="GO" id="GO:0004316">
    <property type="term" value="F:3-oxoacyl-[acyl-carrier-protein] reductase (NADPH) activity"/>
    <property type="evidence" value="ECO:0007669"/>
    <property type="project" value="UniProtKB-UniRule"/>
</dbReference>
<dbReference type="SUPFAM" id="SSF51735">
    <property type="entry name" value="NAD(P)-binding Rossmann-fold domains"/>
    <property type="match status" value="1"/>
</dbReference>
<comment type="similarity">
    <text evidence="3 14">Belongs to the short-chain dehydrogenases/reductases (SDR) family.</text>
</comment>
<evidence type="ECO:0000256" key="6">
    <source>
        <dbReference type="ARBA" id="ARBA00022857"/>
    </source>
</evidence>
<dbReference type="Pfam" id="PF13561">
    <property type="entry name" value="adh_short_C2"/>
    <property type="match status" value="1"/>
</dbReference>
<dbReference type="SMART" id="SM00822">
    <property type="entry name" value="PKS_KR"/>
    <property type="match status" value="1"/>
</dbReference>
<keyword evidence="4 14" id="KW-0444">Lipid biosynthesis</keyword>
<keyword evidence="9 14" id="KW-0275">Fatty acid biosynthesis</keyword>
<proteinExistence type="inferred from homology"/>
<dbReference type="GO" id="GO:0051287">
    <property type="term" value="F:NAD binding"/>
    <property type="evidence" value="ECO:0007669"/>
    <property type="project" value="UniProtKB-UniRule"/>
</dbReference>
<keyword evidence="8 14" id="KW-0443">Lipid metabolism</keyword>
<dbReference type="InterPro" id="IPR020904">
    <property type="entry name" value="Sc_DH/Rdtase_CS"/>
</dbReference>
<keyword evidence="5 14" id="KW-0276">Fatty acid metabolism</keyword>
<feature type="binding site" evidence="13">
    <location>
        <begin position="159"/>
        <end position="163"/>
    </location>
    <ligand>
        <name>NADP(+)</name>
        <dbReference type="ChEBI" id="CHEBI:58349"/>
    </ligand>
</feature>
<evidence type="ECO:0000313" key="19">
    <source>
        <dbReference type="Proteomes" id="UP001321763"/>
    </source>
</evidence>